<evidence type="ECO:0000313" key="4">
    <source>
        <dbReference type="Proteomes" id="UP000005496"/>
    </source>
</evidence>
<accession>D6SSN3</accession>
<keyword evidence="4" id="KW-1185">Reference proteome</keyword>
<comment type="caution">
    <text evidence="3">The sequence shown here is derived from an EMBL/GenBank/DDBJ whole genome shotgun (WGS) entry which is preliminary data.</text>
</comment>
<dbReference type="CDD" id="cd00293">
    <property type="entry name" value="USP-like"/>
    <property type="match status" value="2"/>
</dbReference>
<dbReference type="InterPro" id="IPR014729">
    <property type="entry name" value="Rossmann-like_a/b/a_fold"/>
</dbReference>
<dbReference type="AlphaFoldDB" id="D6SSN3"/>
<feature type="domain" description="UspA" evidence="2">
    <location>
        <begin position="46"/>
        <end position="126"/>
    </location>
</feature>
<proteinExistence type="inferred from homology"/>
<evidence type="ECO:0000313" key="3">
    <source>
        <dbReference type="EMBL" id="EFI33699.1"/>
    </source>
</evidence>
<dbReference type="Proteomes" id="UP000005496">
    <property type="component" value="Unassembled WGS sequence"/>
</dbReference>
<dbReference type="Gene3D" id="3.40.50.620">
    <property type="entry name" value="HUPs"/>
    <property type="match status" value="2"/>
</dbReference>
<dbReference type="SUPFAM" id="SSF52402">
    <property type="entry name" value="Adenine nucleotide alpha hydrolases-like"/>
    <property type="match status" value="2"/>
</dbReference>
<evidence type="ECO:0000259" key="2">
    <source>
        <dbReference type="Pfam" id="PF00582"/>
    </source>
</evidence>
<dbReference type="PANTHER" id="PTHR46268">
    <property type="entry name" value="STRESS RESPONSE PROTEIN NHAX"/>
    <property type="match status" value="1"/>
</dbReference>
<dbReference type="Pfam" id="PF00582">
    <property type="entry name" value="Usp"/>
    <property type="match status" value="2"/>
</dbReference>
<evidence type="ECO:0000256" key="1">
    <source>
        <dbReference type="ARBA" id="ARBA00008791"/>
    </source>
</evidence>
<dbReference type="EMBL" id="ACJN02000003">
    <property type="protein sequence ID" value="EFI33699.1"/>
    <property type="molecule type" value="Genomic_DNA"/>
</dbReference>
<feature type="domain" description="UspA" evidence="2">
    <location>
        <begin position="139"/>
        <end position="259"/>
    </location>
</feature>
<protein>
    <submittedName>
        <fullName evidence="3">UspA domain protein</fullName>
    </submittedName>
</protein>
<comment type="similarity">
    <text evidence="1">Belongs to the universal stress protein A family.</text>
</comment>
<dbReference type="InterPro" id="IPR006016">
    <property type="entry name" value="UspA"/>
</dbReference>
<dbReference type="eggNOG" id="COG0589">
    <property type="taxonomic scope" value="Bacteria"/>
</dbReference>
<dbReference type="OrthoDB" id="5564966at2"/>
<gene>
    <name evidence="3" type="ORF">Dthio_PD1038</name>
</gene>
<sequence>MLQRAAVKISLKEPRKRLMHMFEFLGNFGTKDVHLIHAAPKITSQQRSDIEEQLEKTAKDATNFGFNVYTHIRRGHVPTTIIETAQEKKADFIAIYWTPKSLFRNALLGNIDSDILRLSNLPVFIYNHGLFKSSVNLEQVLYATDCKHTDAAVLPYLVDRRFTASRLFILHVGERAPDPVTEEKRRKNVLDSLNALAIECSHAYNEVQPLETLGQVSKQIVKQAATLDVDLIVAGKSDKSGTVSQMLGSTAEILPHKAGRSIFIIPDACRLPACKNY</sequence>
<name>D6SSN3_9BACT</name>
<reference evidence="3" key="1">
    <citation type="submission" date="2010-05" db="EMBL/GenBank/DDBJ databases">
        <title>The draft genome of Desulfonatronospira thiodismutans ASO3-1.</title>
        <authorList>
            <consortium name="US DOE Joint Genome Institute (JGI-PGF)"/>
            <person name="Lucas S."/>
            <person name="Copeland A."/>
            <person name="Lapidus A."/>
            <person name="Cheng J.-F."/>
            <person name="Bruce D."/>
            <person name="Goodwin L."/>
            <person name="Pitluck S."/>
            <person name="Chertkov O."/>
            <person name="Brettin T."/>
            <person name="Detter J.C."/>
            <person name="Han C."/>
            <person name="Land M.L."/>
            <person name="Hauser L."/>
            <person name="Kyrpides N."/>
            <person name="Mikhailova N."/>
            <person name="Muyzer G."/>
            <person name="Woyke T."/>
        </authorList>
    </citation>
    <scope>NUCLEOTIDE SEQUENCE [LARGE SCALE GENOMIC DNA]</scope>
    <source>
        <strain evidence="3">ASO3-1</strain>
    </source>
</reference>
<organism evidence="3 4">
    <name type="scientific">Desulfonatronospira thiodismutans ASO3-1</name>
    <dbReference type="NCBI Taxonomy" id="555779"/>
    <lineage>
        <taxon>Bacteria</taxon>
        <taxon>Pseudomonadati</taxon>
        <taxon>Thermodesulfobacteriota</taxon>
        <taxon>Desulfovibrionia</taxon>
        <taxon>Desulfovibrionales</taxon>
        <taxon>Desulfonatronovibrionaceae</taxon>
        <taxon>Desulfonatronospira</taxon>
    </lineage>
</organism>
<dbReference type="PANTHER" id="PTHR46268:SF6">
    <property type="entry name" value="UNIVERSAL STRESS PROTEIN UP12"/>
    <property type="match status" value="1"/>
</dbReference>